<evidence type="ECO:0000313" key="1">
    <source>
        <dbReference type="EMBL" id="EDO00793.1"/>
    </source>
</evidence>
<dbReference type="EMBL" id="CH476624">
    <property type="protein sequence ID" value="EDO00793.1"/>
    <property type="molecule type" value="Genomic_DNA"/>
</dbReference>
<accession>A7ED77</accession>
<name>A7ED77_SCLS1</name>
<sequence>MYKDFLVHLFERVRPEVGDPGININGSCWYEKDTEDVAPTDYVGPPYQLKDEPLISEDKLKPYYISHWEPECEFPLGRNLIPESRETYQNGSGILYLILG</sequence>
<dbReference type="GeneID" id="5491804"/>
<dbReference type="KEGG" id="ssl:SS1G_03267"/>
<dbReference type="InParanoid" id="A7ED77"/>
<evidence type="ECO:0000313" key="2">
    <source>
        <dbReference type="Proteomes" id="UP000001312"/>
    </source>
</evidence>
<dbReference type="HOGENOM" id="CLU_2307746_0_0_1"/>
<dbReference type="Proteomes" id="UP000001312">
    <property type="component" value="Unassembled WGS sequence"/>
</dbReference>
<protein>
    <submittedName>
        <fullName evidence="1">Uncharacterized protein</fullName>
    </submittedName>
</protein>
<dbReference type="AlphaFoldDB" id="A7ED77"/>
<gene>
    <name evidence="1" type="ORF">SS1G_03267</name>
</gene>
<proteinExistence type="predicted"/>
<organism evidence="1 2">
    <name type="scientific">Sclerotinia sclerotiorum (strain ATCC 18683 / 1980 / Ss-1)</name>
    <name type="common">White mold</name>
    <name type="synonym">Whetzelinia sclerotiorum</name>
    <dbReference type="NCBI Taxonomy" id="665079"/>
    <lineage>
        <taxon>Eukaryota</taxon>
        <taxon>Fungi</taxon>
        <taxon>Dikarya</taxon>
        <taxon>Ascomycota</taxon>
        <taxon>Pezizomycotina</taxon>
        <taxon>Leotiomycetes</taxon>
        <taxon>Helotiales</taxon>
        <taxon>Sclerotiniaceae</taxon>
        <taxon>Sclerotinia</taxon>
    </lineage>
</organism>
<dbReference type="RefSeq" id="XP_001595178.1">
    <property type="nucleotide sequence ID" value="XM_001595128.1"/>
</dbReference>
<reference evidence="2" key="1">
    <citation type="journal article" date="2011" name="PLoS Genet.">
        <title>Genomic analysis of the necrotrophic fungal pathogens Sclerotinia sclerotiorum and Botrytis cinerea.</title>
        <authorList>
            <person name="Amselem J."/>
            <person name="Cuomo C.A."/>
            <person name="van Kan J.A."/>
            <person name="Viaud M."/>
            <person name="Benito E.P."/>
            <person name="Couloux A."/>
            <person name="Coutinho P.M."/>
            <person name="de Vries R.P."/>
            <person name="Dyer P.S."/>
            <person name="Fillinger S."/>
            <person name="Fournier E."/>
            <person name="Gout L."/>
            <person name="Hahn M."/>
            <person name="Kohn L."/>
            <person name="Lapalu N."/>
            <person name="Plummer K.M."/>
            <person name="Pradier J.M."/>
            <person name="Quevillon E."/>
            <person name="Sharon A."/>
            <person name="Simon A."/>
            <person name="ten Have A."/>
            <person name="Tudzynski B."/>
            <person name="Tudzynski P."/>
            <person name="Wincker P."/>
            <person name="Andrew M."/>
            <person name="Anthouard V."/>
            <person name="Beever R.E."/>
            <person name="Beffa R."/>
            <person name="Benoit I."/>
            <person name="Bouzid O."/>
            <person name="Brault B."/>
            <person name="Chen Z."/>
            <person name="Choquer M."/>
            <person name="Collemare J."/>
            <person name="Cotton P."/>
            <person name="Danchin E.G."/>
            <person name="Da Silva C."/>
            <person name="Gautier A."/>
            <person name="Giraud C."/>
            <person name="Giraud T."/>
            <person name="Gonzalez C."/>
            <person name="Grossetete S."/>
            <person name="Guldener U."/>
            <person name="Henrissat B."/>
            <person name="Howlett B.J."/>
            <person name="Kodira C."/>
            <person name="Kretschmer M."/>
            <person name="Lappartient A."/>
            <person name="Leroch M."/>
            <person name="Levis C."/>
            <person name="Mauceli E."/>
            <person name="Neuveglise C."/>
            <person name="Oeser B."/>
            <person name="Pearson M."/>
            <person name="Poulain J."/>
            <person name="Poussereau N."/>
            <person name="Quesneville H."/>
            <person name="Rascle C."/>
            <person name="Schumacher J."/>
            <person name="Segurens B."/>
            <person name="Sexton A."/>
            <person name="Silva E."/>
            <person name="Sirven C."/>
            <person name="Soanes D.M."/>
            <person name="Talbot N.J."/>
            <person name="Templeton M."/>
            <person name="Yandava C."/>
            <person name="Yarden O."/>
            <person name="Zeng Q."/>
            <person name="Rollins J.A."/>
            <person name="Lebrun M.H."/>
            <person name="Dickman M."/>
        </authorList>
    </citation>
    <scope>NUCLEOTIDE SEQUENCE [LARGE SCALE GENOMIC DNA]</scope>
    <source>
        <strain evidence="2">ATCC 18683 / 1980 / Ss-1</strain>
    </source>
</reference>
<keyword evidence="2" id="KW-1185">Reference proteome</keyword>